<accession>A0A1H7QYH5</accession>
<dbReference type="RefSeq" id="WP_091409367.1">
    <property type="nucleotide sequence ID" value="NZ_FOAB01000004.1"/>
</dbReference>
<dbReference type="AlphaFoldDB" id="A0A1H7QYH5"/>
<keyword evidence="1" id="KW-0472">Membrane</keyword>
<protein>
    <submittedName>
        <fullName evidence="2">Uncharacterized protein</fullName>
    </submittedName>
</protein>
<evidence type="ECO:0000313" key="3">
    <source>
        <dbReference type="Proteomes" id="UP000198521"/>
    </source>
</evidence>
<dbReference type="OrthoDB" id="1410164at2"/>
<sequence>MKPEKDSIGFLIIKYGIYIILGGLILMKLCGYSFQEIIYNYKAKREMETIHYGGSVSEVNKHIIARNKKVEELTNLTNNIAKEINTILYYTNDTTTISSALIQANRQYRSNYVNPYQIGRNYIAESEETIKYINEFEEKVDSLGYNIFIDRGKGNEFLSNIFEKNLRSEICIKNVNKEDDENKYIIIQLRYYSDNTKQLLTKKIEDRKPTWFVAVGSTPEKEIALLNEIQYSTAIFTEKELQAQKLDFNGLKSLFAPRLDVSKNSTFYFSCYNKKMDSLTFLKKIELFKNMFLKKQPNIKGRIKSTKVILNQNEDQ</sequence>
<evidence type="ECO:0000313" key="2">
    <source>
        <dbReference type="EMBL" id="SEL52899.1"/>
    </source>
</evidence>
<gene>
    <name evidence="2" type="ORF">SAMN04487910_2729</name>
</gene>
<keyword evidence="3" id="KW-1185">Reference proteome</keyword>
<dbReference type="EMBL" id="FOAB01000004">
    <property type="protein sequence ID" value="SEL52899.1"/>
    <property type="molecule type" value="Genomic_DNA"/>
</dbReference>
<evidence type="ECO:0000256" key="1">
    <source>
        <dbReference type="SAM" id="Phobius"/>
    </source>
</evidence>
<keyword evidence="1" id="KW-1133">Transmembrane helix</keyword>
<keyword evidence="1" id="KW-0812">Transmembrane</keyword>
<feature type="transmembrane region" description="Helical" evidence="1">
    <location>
        <begin position="12"/>
        <end position="34"/>
    </location>
</feature>
<dbReference type="Proteomes" id="UP000198521">
    <property type="component" value="Unassembled WGS sequence"/>
</dbReference>
<organism evidence="2 3">
    <name type="scientific">Aquimarina amphilecti</name>
    <dbReference type="NCBI Taxonomy" id="1038014"/>
    <lineage>
        <taxon>Bacteria</taxon>
        <taxon>Pseudomonadati</taxon>
        <taxon>Bacteroidota</taxon>
        <taxon>Flavobacteriia</taxon>
        <taxon>Flavobacteriales</taxon>
        <taxon>Flavobacteriaceae</taxon>
        <taxon>Aquimarina</taxon>
    </lineage>
</organism>
<proteinExistence type="predicted"/>
<name>A0A1H7QYH5_AQUAM</name>
<reference evidence="2 3" key="1">
    <citation type="submission" date="2016-10" db="EMBL/GenBank/DDBJ databases">
        <authorList>
            <person name="de Groot N.N."/>
        </authorList>
    </citation>
    <scope>NUCLEOTIDE SEQUENCE [LARGE SCALE GENOMIC DNA]</scope>
    <source>
        <strain evidence="2 3">DSM 25232</strain>
    </source>
</reference>